<dbReference type="SUPFAM" id="SSF48208">
    <property type="entry name" value="Six-hairpin glycosidases"/>
    <property type="match status" value="1"/>
</dbReference>
<accession>A0A538U5E4</accession>
<sequence length="368" mass="39461">MPIGNPFQYRDVWIRDGARVVRALAVAGLGAMARDDARTLTRFQFPSGALLSQRGQLDGTGQALWALDQASALPASPERAREALPVARAAVDWIERTRTRTRALALPWGGLMPFGDPRDNELTRAELVGNDAWSLAGLRAARALALRAQDSALARRAAAAYDDYLATFRVALERTGHPDVPPSWRGPGRDWGNLSVAYPTGVMSPDDARLARLDARKAGERARSGLIAAGAPDSLHTYLGADLAQWALLAGRPAEARRWLWGVLSHSSSTLGQAEVFHRGGGFGGNLPPHGTAAAMLVDLLRNMVVGDTRDTLELALGGDPTWWSGTGLARAPTRFGVLDVTLRRAGDALEARFTPVPVPVRVRVPDG</sequence>
<comment type="caution">
    <text evidence="1">The sequence shown here is derived from an EMBL/GenBank/DDBJ whole genome shotgun (WGS) entry which is preliminary data.</text>
</comment>
<dbReference type="Gene3D" id="1.50.10.10">
    <property type="match status" value="1"/>
</dbReference>
<dbReference type="Proteomes" id="UP000319771">
    <property type="component" value="Unassembled WGS sequence"/>
</dbReference>
<evidence type="ECO:0000313" key="1">
    <source>
        <dbReference type="EMBL" id="TMQ71114.1"/>
    </source>
</evidence>
<dbReference type="AlphaFoldDB" id="A0A538U5E4"/>
<organism evidence="1 2">
    <name type="scientific">Eiseniibacteriota bacterium</name>
    <dbReference type="NCBI Taxonomy" id="2212470"/>
    <lineage>
        <taxon>Bacteria</taxon>
        <taxon>Candidatus Eiseniibacteriota</taxon>
    </lineage>
</organism>
<dbReference type="InterPro" id="IPR008928">
    <property type="entry name" value="6-hairpin_glycosidase_sf"/>
</dbReference>
<feature type="non-terminal residue" evidence="1">
    <location>
        <position position="368"/>
    </location>
</feature>
<reference evidence="1 2" key="1">
    <citation type="journal article" date="2019" name="Nat. Microbiol.">
        <title>Mediterranean grassland soil C-N compound turnover is dependent on rainfall and depth, and is mediated by genomically divergent microorganisms.</title>
        <authorList>
            <person name="Diamond S."/>
            <person name="Andeer P.F."/>
            <person name="Li Z."/>
            <person name="Crits-Christoph A."/>
            <person name="Burstein D."/>
            <person name="Anantharaman K."/>
            <person name="Lane K.R."/>
            <person name="Thomas B.C."/>
            <person name="Pan C."/>
            <person name="Northen T.R."/>
            <person name="Banfield J.F."/>
        </authorList>
    </citation>
    <scope>NUCLEOTIDE SEQUENCE [LARGE SCALE GENOMIC DNA]</scope>
    <source>
        <strain evidence="1">WS_11</strain>
    </source>
</reference>
<dbReference type="InterPro" id="IPR012341">
    <property type="entry name" value="6hp_glycosidase-like_sf"/>
</dbReference>
<dbReference type="EMBL" id="VBPB01000184">
    <property type="protein sequence ID" value="TMQ71114.1"/>
    <property type="molecule type" value="Genomic_DNA"/>
</dbReference>
<protein>
    <recommendedName>
        <fullName evidence="3">Glycogen debranching enzyme C-terminal domain-containing protein</fullName>
    </recommendedName>
</protein>
<proteinExistence type="predicted"/>
<evidence type="ECO:0008006" key="3">
    <source>
        <dbReference type="Google" id="ProtNLM"/>
    </source>
</evidence>
<gene>
    <name evidence="1" type="ORF">E6K81_10940</name>
</gene>
<dbReference type="GO" id="GO:0005975">
    <property type="term" value="P:carbohydrate metabolic process"/>
    <property type="evidence" value="ECO:0007669"/>
    <property type="project" value="InterPro"/>
</dbReference>
<evidence type="ECO:0000313" key="2">
    <source>
        <dbReference type="Proteomes" id="UP000319771"/>
    </source>
</evidence>
<name>A0A538U5E4_UNCEI</name>